<comment type="function">
    <text evidence="6">Has immunoglobulin-binding and hemagglutination properties, and can bind to mannose. Essential for virulence. May be involved in LPS biosynthesis or polysaccharide transport.</text>
</comment>
<feature type="signal peptide" evidence="7">
    <location>
        <begin position="1"/>
        <end position="29"/>
    </location>
</feature>
<keyword evidence="7" id="KW-0732">Signal</keyword>
<name>A0ABS4ENM9_9HYPH</name>
<comment type="subcellular location">
    <subcellularLocation>
        <location evidence="1">Membrane</location>
        <topology evidence="1">Single-pass membrane protein</topology>
    </subcellularLocation>
</comment>
<evidence type="ECO:0000313" key="9">
    <source>
        <dbReference type="Proteomes" id="UP000823786"/>
    </source>
</evidence>
<gene>
    <name evidence="8" type="ORF">J2Z75_003047</name>
</gene>
<keyword evidence="4" id="KW-1003">Cell membrane</keyword>
<evidence type="ECO:0000256" key="4">
    <source>
        <dbReference type="ARBA" id="ARBA00022475"/>
    </source>
</evidence>
<dbReference type="EMBL" id="JAGGJV010000005">
    <property type="protein sequence ID" value="MBP1859530.1"/>
    <property type="molecule type" value="Genomic_DNA"/>
</dbReference>
<keyword evidence="9" id="KW-1185">Reference proteome</keyword>
<organism evidence="8 9">
    <name type="scientific">Rhizobium herbae</name>
    <dbReference type="NCBI Taxonomy" id="508661"/>
    <lineage>
        <taxon>Bacteria</taxon>
        <taxon>Pseudomonadati</taxon>
        <taxon>Pseudomonadota</taxon>
        <taxon>Alphaproteobacteria</taxon>
        <taxon>Hyphomicrobiales</taxon>
        <taxon>Rhizobiaceae</taxon>
        <taxon>Rhizobium/Agrobacterium group</taxon>
        <taxon>Rhizobium</taxon>
    </lineage>
</organism>
<sequence>MGVFGFKLAPLALSAVLLATSFTPSQAFAQIPVPIKAERVSDVDMVQYRDRRRGDDEWRRRGYHRRGNDAYYNGHRGHYERRRGYREYNGMWFPLAAFATGAIIGGAVSQPQVRYGGSHVEWCSNRYRSYRAYDNSYQPNYGPRRECNSPY</sequence>
<keyword evidence="4" id="KW-0472">Membrane</keyword>
<comment type="similarity">
    <text evidence="2">Belongs to the BA14k family.</text>
</comment>
<dbReference type="Proteomes" id="UP000823786">
    <property type="component" value="Unassembled WGS sequence"/>
</dbReference>
<dbReference type="RefSeq" id="WP_209853574.1">
    <property type="nucleotide sequence ID" value="NZ_JAGGJV010000005.1"/>
</dbReference>
<evidence type="ECO:0000256" key="1">
    <source>
        <dbReference type="ARBA" id="ARBA00004167"/>
    </source>
</evidence>
<keyword evidence="5" id="KW-0430">Lectin</keyword>
<evidence type="ECO:0000256" key="5">
    <source>
        <dbReference type="ARBA" id="ARBA00022734"/>
    </source>
</evidence>
<evidence type="ECO:0000256" key="3">
    <source>
        <dbReference type="ARBA" id="ARBA00020552"/>
    </source>
</evidence>
<evidence type="ECO:0000256" key="2">
    <source>
        <dbReference type="ARBA" id="ARBA00010270"/>
    </source>
</evidence>
<reference evidence="8 9" key="1">
    <citation type="submission" date="2021-03" db="EMBL/GenBank/DDBJ databases">
        <title>Genomic Encyclopedia of Type Strains, Phase IV (KMG-IV): sequencing the most valuable type-strain genomes for metagenomic binning, comparative biology and taxonomic classification.</title>
        <authorList>
            <person name="Goeker M."/>
        </authorList>
    </citation>
    <scope>NUCLEOTIDE SEQUENCE [LARGE SCALE GENOMIC DNA]</scope>
    <source>
        <strain evidence="8 9">DSM 26427</strain>
    </source>
</reference>
<proteinExistence type="inferred from homology"/>
<evidence type="ECO:0000256" key="6">
    <source>
        <dbReference type="ARBA" id="ARBA00025321"/>
    </source>
</evidence>
<comment type="caution">
    <text evidence="8">The sequence shown here is derived from an EMBL/GenBank/DDBJ whole genome shotgun (WGS) entry which is preliminary data.</text>
</comment>
<dbReference type="InterPro" id="IPR012413">
    <property type="entry name" value="BA14K"/>
</dbReference>
<evidence type="ECO:0000313" key="8">
    <source>
        <dbReference type="EMBL" id="MBP1859530.1"/>
    </source>
</evidence>
<dbReference type="Pfam" id="PF07886">
    <property type="entry name" value="BA14K"/>
    <property type="match status" value="1"/>
</dbReference>
<evidence type="ECO:0000256" key="7">
    <source>
        <dbReference type="SAM" id="SignalP"/>
    </source>
</evidence>
<accession>A0ABS4ENM9</accession>
<protein>
    <recommendedName>
        <fullName evidence="3">Lectin-like protein BA14k</fullName>
    </recommendedName>
</protein>
<feature type="chain" id="PRO_5047053474" description="Lectin-like protein BA14k" evidence="7">
    <location>
        <begin position="30"/>
        <end position="151"/>
    </location>
</feature>